<dbReference type="OrthoDB" id="3795970at2"/>
<proteinExistence type="predicted"/>
<sequence length="372" mass="41405" precursor="true">MTSFLRATVALLSGLAPLLATASDPPLPRSPVLTGVQFDWSTHRRLAPGSDNWPITWADDGHQYTAFGDGGGFGGTNSKGRVSLGVARIEGDWDSYHGHNVWGGVDAERQATFPGKSYGIICVDGVLTMWNSSPIPNGPDQPRPYQEARLAESRDHGKSWQLADWAFTREQGVMVPTICQFGRDNAGARDEFVYHYLIRFQSDTGPDSAPDRNACLVIQRPGAIDLARVPRHRQLDRSAWTFFSGHNDRGEPTWTSDLDQRKPVFEDPTGGVGWNLGVSYNAGLKRYLLCTEHGESHRGIIGVFDAPEPWGPWTTVLYENDWGAGHIPLNTFCWFLPTKWMSADGRSFTMVFSGRKENDSWNTVRGQFRIHP</sequence>
<dbReference type="Proteomes" id="UP000315700">
    <property type="component" value="Chromosome"/>
</dbReference>
<reference evidence="2 3" key="1">
    <citation type="submission" date="2019-02" db="EMBL/GenBank/DDBJ databases">
        <title>Deep-cultivation of Planctomycetes and their phenomic and genomic characterization uncovers novel biology.</title>
        <authorList>
            <person name="Wiegand S."/>
            <person name="Jogler M."/>
            <person name="Boedeker C."/>
            <person name="Pinto D."/>
            <person name="Vollmers J."/>
            <person name="Rivas-Marin E."/>
            <person name="Kohn T."/>
            <person name="Peeters S.H."/>
            <person name="Heuer A."/>
            <person name="Rast P."/>
            <person name="Oberbeckmann S."/>
            <person name="Bunk B."/>
            <person name="Jeske O."/>
            <person name="Meyerdierks A."/>
            <person name="Storesund J.E."/>
            <person name="Kallscheuer N."/>
            <person name="Luecker S."/>
            <person name="Lage O.M."/>
            <person name="Pohl T."/>
            <person name="Merkel B.J."/>
            <person name="Hornburger P."/>
            <person name="Mueller R.-W."/>
            <person name="Bruemmer F."/>
            <person name="Labrenz M."/>
            <person name="Spormann A.M."/>
            <person name="Op den Camp H."/>
            <person name="Overmann J."/>
            <person name="Amann R."/>
            <person name="Jetten M.S.M."/>
            <person name="Mascher T."/>
            <person name="Medema M.H."/>
            <person name="Devos D.P."/>
            <person name="Kaster A.-K."/>
            <person name="Ovreas L."/>
            <person name="Rohde M."/>
            <person name="Galperin M.Y."/>
            <person name="Jogler C."/>
        </authorList>
    </citation>
    <scope>NUCLEOTIDE SEQUENCE [LARGE SCALE GENOMIC DNA]</scope>
    <source>
        <strain evidence="2 3">Pan44</strain>
    </source>
</reference>
<dbReference type="InParanoid" id="A0A517SEM4"/>
<evidence type="ECO:0000313" key="3">
    <source>
        <dbReference type="Proteomes" id="UP000315700"/>
    </source>
</evidence>
<keyword evidence="3" id="KW-1185">Reference proteome</keyword>
<dbReference type="EMBL" id="CP036271">
    <property type="protein sequence ID" value="QDT54575.1"/>
    <property type="molecule type" value="Genomic_DNA"/>
</dbReference>
<feature type="signal peptide" evidence="1">
    <location>
        <begin position="1"/>
        <end position="22"/>
    </location>
</feature>
<evidence type="ECO:0000313" key="2">
    <source>
        <dbReference type="EMBL" id="QDT54575.1"/>
    </source>
</evidence>
<dbReference type="RefSeq" id="WP_145030420.1">
    <property type="nucleotide sequence ID" value="NZ_CP036271.1"/>
</dbReference>
<evidence type="ECO:0008006" key="4">
    <source>
        <dbReference type="Google" id="ProtNLM"/>
    </source>
</evidence>
<dbReference type="KEGG" id="ccos:Pan44_26080"/>
<dbReference type="AlphaFoldDB" id="A0A517SEM4"/>
<keyword evidence="1" id="KW-0732">Signal</keyword>
<organism evidence="2 3">
    <name type="scientific">Caulifigura coniformis</name>
    <dbReference type="NCBI Taxonomy" id="2527983"/>
    <lineage>
        <taxon>Bacteria</taxon>
        <taxon>Pseudomonadati</taxon>
        <taxon>Planctomycetota</taxon>
        <taxon>Planctomycetia</taxon>
        <taxon>Planctomycetales</taxon>
        <taxon>Planctomycetaceae</taxon>
        <taxon>Caulifigura</taxon>
    </lineage>
</organism>
<protein>
    <recommendedName>
        <fullName evidence="4">DUF4185 domain-containing protein</fullName>
    </recommendedName>
</protein>
<feature type="chain" id="PRO_5021816182" description="DUF4185 domain-containing protein" evidence="1">
    <location>
        <begin position="23"/>
        <end position="372"/>
    </location>
</feature>
<accession>A0A517SEM4</accession>
<evidence type="ECO:0000256" key="1">
    <source>
        <dbReference type="SAM" id="SignalP"/>
    </source>
</evidence>
<name>A0A517SEM4_9PLAN</name>
<gene>
    <name evidence="2" type="ORF">Pan44_26080</name>
</gene>